<comment type="similarity">
    <text evidence="1">Belongs to the synembryn family.</text>
</comment>
<reference evidence="4" key="2">
    <citation type="submission" date="2023-05" db="EMBL/GenBank/DDBJ databases">
        <authorList>
            <consortium name="Lawrence Berkeley National Laboratory"/>
            <person name="Steindorff A."/>
            <person name="Hensen N."/>
            <person name="Bonometti L."/>
            <person name="Westerberg I."/>
            <person name="Brannstrom I.O."/>
            <person name="Guillou S."/>
            <person name="Cros-Aarteil S."/>
            <person name="Calhoun S."/>
            <person name="Haridas S."/>
            <person name="Kuo A."/>
            <person name="Mondo S."/>
            <person name="Pangilinan J."/>
            <person name="Riley R."/>
            <person name="Labutti K."/>
            <person name="Andreopoulos B."/>
            <person name="Lipzen A."/>
            <person name="Chen C."/>
            <person name="Yanf M."/>
            <person name="Daum C."/>
            <person name="Ng V."/>
            <person name="Clum A."/>
            <person name="Ohm R."/>
            <person name="Martin F."/>
            <person name="Silar P."/>
            <person name="Natvig D."/>
            <person name="Lalanne C."/>
            <person name="Gautier V."/>
            <person name="Ament-Velasquez S.L."/>
            <person name="Kruys A."/>
            <person name="Hutchinson M.I."/>
            <person name="Powell A.J."/>
            <person name="Barry K."/>
            <person name="Miller A.N."/>
            <person name="Grigoriev I.V."/>
            <person name="Debuchy R."/>
            <person name="Gladieux P."/>
            <person name="Thoren M.H."/>
            <person name="Johannesson H."/>
        </authorList>
    </citation>
    <scope>NUCLEOTIDE SEQUENCE</scope>
    <source>
        <strain evidence="4">CBS 123565</strain>
    </source>
</reference>
<dbReference type="Proteomes" id="UP001304895">
    <property type="component" value="Unassembled WGS sequence"/>
</dbReference>
<evidence type="ECO:0000256" key="3">
    <source>
        <dbReference type="ARBA" id="ARBA00023186"/>
    </source>
</evidence>
<dbReference type="GO" id="GO:0005085">
    <property type="term" value="F:guanyl-nucleotide exchange factor activity"/>
    <property type="evidence" value="ECO:0007669"/>
    <property type="project" value="UniProtKB-KW"/>
</dbReference>
<dbReference type="PANTHER" id="PTHR12425:SF5">
    <property type="entry name" value="SYNEMBRYN"/>
    <property type="match status" value="1"/>
</dbReference>
<organism evidence="4 5">
    <name type="scientific">Trichocladium antarcticum</name>
    <dbReference type="NCBI Taxonomy" id="1450529"/>
    <lineage>
        <taxon>Eukaryota</taxon>
        <taxon>Fungi</taxon>
        <taxon>Dikarya</taxon>
        <taxon>Ascomycota</taxon>
        <taxon>Pezizomycotina</taxon>
        <taxon>Sordariomycetes</taxon>
        <taxon>Sordariomycetidae</taxon>
        <taxon>Sordariales</taxon>
        <taxon>Chaetomiaceae</taxon>
        <taxon>Trichocladium</taxon>
    </lineage>
</organism>
<keyword evidence="2" id="KW-0344">Guanine-nucleotide releasing factor</keyword>
<gene>
    <name evidence="4" type="ORF">BT67DRAFT_416911</name>
</gene>
<dbReference type="PANTHER" id="PTHR12425">
    <property type="entry name" value="SYNEMBRYN"/>
    <property type="match status" value="1"/>
</dbReference>
<name>A0AAN6ZF00_9PEZI</name>
<dbReference type="AlphaFoldDB" id="A0AAN6ZF00"/>
<comment type="caution">
    <text evidence="4">The sequence shown here is derived from an EMBL/GenBank/DDBJ whole genome shotgun (WGS) entry which is preliminary data.</text>
</comment>
<dbReference type="InterPro" id="IPR016024">
    <property type="entry name" value="ARM-type_fold"/>
</dbReference>
<dbReference type="GO" id="GO:0001965">
    <property type="term" value="F:G-protein alpha-subunit binding"/>
    <property type="evidence" value="ECO:0007669"/>
    <property type="project" value="TreeGrafter"/>
</dbReference>
<protein>
    <submittedName>
        <fullName evidence="4">Guanine nucleotide exchange factor synembryn-like protein</fullName>
    </submittedName>
</protein>
<dbReference type="Pfam" id="PF10165">
    <property type="entry name" value="Ric8"/>
    <property type="match status" value="1"/>
</dbReference>
<dbReference type="InterPro" id="IPR019318">
    <property type="entry name" value="Gua_nucleotide_exch_fac_Ric8"/>
</dbReference>
<dbReference type="GO" id="GO:0005737">
    <property type="term" value="C:cytoplasm"/>
    <property type="evidence" value="ECO:0007669"/>
    <property type="project" value="TreeGrafter"/>
</dbReference>
<evidence type="ECO:0000256" key="2">
    <source>
        <dbReference type="ARBA" id="ARBA00022658"/>
    </source>
</evidence>
<accession>A0AAN6ZF00</accession>
<dbReference type="SUPFAM" id="SSF48371">
    <property type="entry name" value="ARM repeat"/>
    <property type="match status" value="1"/>
</dbReference>
<keyword evidence="5" id="KW-1185">Reference proteome</keyword>
<evidence type="ECO:0000256" key="1">
    <source>
        <dbReference type="ARBA" id="ARBA00009049"/>
    </source>
</evidence>
<keyword evidence="3" id="KW-0143">Chaperone</keyword>
<evidence type="ECO:0000313" key="5">
    <source>
        <dbReference type="Proteomes" id="UP001304895"/>
    </source>
</evidence>
<dbReference type="EMBL" id="MU853403">
    <property type="protein sequence ID" value="KAK4136655.1"/>
    <property type="molecule type" value="Genomic_DNA"/>
</dbReference>
<proteinExistence type="inferred from homology"/>
<dbReference type="GO" id="GO:0007186">
    <property type="term" value="P:G protein-coupled receptor signaling pathway"/>
    <property type="evidence" value="ECO:0007669"/>
    <property type="project" value="TreeGrafter"/>
</dbReference>
<reference evidence="4" key="1">
    <citation type="journal article" date="2023" name="Mol. Phylogenet. Evol.">
        <title>Genome-scale phylogeny and comparative genomics of the fungal order Sordariales.</title>
        <authorList>
            <person name="Hensen N."/>
            <person name="Bonometti L."/>
            <person name="Westerberg I."/>
            <person name="Brannstrom I.O."/>
            <person name="Guillou S."/>
            <person name="Cros-Aarteil S."/>
            <person name="Calhoun S."/>
            <person name="Haridas S."/>
            <person name="Kuo A."/>
            <person name="Mondo S."/>
            <person name="Pangilinan J."/>
            <person name="Riley R."/>
            <person name="LaButti K."/>
            <person name="Andreopoulos B."/>
            <person name="Lipzen A."/>
            <person name="Chen C."/>
            <person name="Yan M."/>
            <person name="Daum C."/>
            <person name="Ng V."/>
            <person name="Clum A."/>
            <person name="Steindorff A."/>
            <person name="Ohm R.A."/>
            <person name="Martin F."/>
            <person name="Silar P."/>
            <person name="Natvig D.O."/>
            <person name="Lalanne C."/>
            <person name="Gautier V."/>
            <person name="Ament-Velasquez S.L."/>
            <person name="Kruys A."/>
            <person name="Hutchinson M.I."/>
            <person name="Powell A.J."/>
            <person name="Barry K."/>
            <person name="Miller A.N."/>
            <person name="Grigoriev I.V."/>
            <person name="Debuchy R."/>
            <person name="Gladieux P."/>
            <person name="Hiltunen Thoren M."/>
            <person name="Johannesson H."/>
        </authorList>
    </citation>
    <scope>NUCLEOTIDE SEQUENCE</scope>
    <source>
        <strain evidence="4">CBS 123565</strain>
    </source>
</reference>
<evidence type="ECO:0000313" key="4">
    <source>
        <dbReference type="EMBL" id="KAK4136655.1"/>
    </source>
</evidence>
<sequence>MAHLTGSASLGSLRGPAKLKAVTKLVDGLAEDLESATLQPQERDAALDELKIYGRDPSYSDPIFTKEGIETLTRFAFDSPSETTSRNSLRVICNAMLLKPETRQIFVDLGYEPKVCSKLKTDSWDDEFLISRVVFLTTYGTSIDLPNLIEQHQLADSIIQNLSKHATRCSTPPAGKISRDPMEKMALDETLKLLFNVTRYASDHTTSFDPAIPHIVTILCNHDLPPSTTPLDPPFSLLINALMNLNLVSPSAQPSLYPSDNDNSVATRLLELLDLSMKAYTDTALEQNVTPLICVLSSVYENAPSSSDPESPVRTLIRSQLLPSETDRSLGLGKADTLPSRLLRNWTNALAPEFRKAISHLYFELSGKDAGQFIENVGYGYASGFLFQNKIAVPEGAMQQPQQQGRAGEGSGLGVGVGVGVGRRAVNPITGQFLSEERFEELPEMTMEEKEREAERLFVLFERLKQTGVVSVQNPVETAMQEGRFEELPDSDDEKK</sequence>